<sequence>MRKEGSKPAFFPKNSLRVICLVETLLEQPFCSDKIQFDFLLPVLVARFARPLFLMRVF</sequence>
<dbReference type="Proteomes" id="UP000295097">
    <property type="component" value="Unassembled WGS sequence"/>
</dbReference>
<comment type="caution">
    <text evidence="1">The sequence shown here is derived from an EMBL/GenBank/DDBJ whole genome shotgun (WGS) entry which is preliminary data.</text>
</comment>
<proteinExistence type="predicted"/>
<evidence type="ECO:0000313" key="2">
    <source>
        <dbReference type="Proteomes" id="UP000295097"/>
    </source>
</evidence>
<dbReference type="AlphaFoldDB" id="A0A4R3NXT0"/>
<dbReference type="EMBL" id="SMAR01000002">
    <property type="protein sequence ID" value="TCT44570.1"/>
    <property type="molecule type" value="Genomic_DNA"/>
</dbReference>
<protein>
    <submittedName>
        <fullName evidence="1">Uncharacterized protein</fullName>
    </submittedName>
</protein>
<name>A0A4R3NXT0_9HYPH</name>
<accession>A0A4R3NXT0</accession>
<keyword evidence="2" id="KW-1185">Reference proteome</keyword>
<dbReference type="RefSeq" id="WP_165972707.1">
    <property type="nucleotide sequence ID" value="NZ_SMAR01000002.1"/>
</dbReference>
<evidence type="ECO:0000313" key="1">
    <source>
        <dbReference type="EMBL" id="TCT44570.1"/>
    </source>
</evidence>
<reference evidence="1 2" key="1">
    <citation type="submission" date="2019-03" db="EMBL/GenBank/DDBJ databases">
        <title>Freshwater and sediment microbial communities from various areas in North America, analyzing microbe dynamics in response to fracking.</title>
        <authorList>
            <person name="Lamendella R."/>
        </authorList>
    </citation>
    <scope>NUCLEOTIDE SEQUENCE [LARGE SCALE GENOMIC DNA]</scope>
    <source>
        <strain evidence="1 2">175.2</strain>
    </source>
</reference>
<gene>
    <name evidence="1" type="ORF">EDC90_1002119</name>
</gene>
<organism evidence="1 2">
    <name type="scientific">Martelella mediterranea</name>
    <dbReference type="NCBI Taxonomy" id="293089"/>
    <lineage>
        <taxon>Bacteria</taxon>
        <taxon>Pseudomonadati</taxon>
        <taxon>Pseudomonadota</taxon>
        <taxon>Alphaproteobacteria</taxon>
        <taxon>Hyphomicrobiales</taxon>
        <taxon>Aurantimonadaceae</taxon>
        <taxon>Martelella</taxon>
    </lineage>
</organism>